<dbReference type="PANTHER" id="PTHR44186">
    <property type="match status" value="1"/>
</dbReference>
<dbReference type="InterPro" id="IPR019734">
    <property type="entry name" value="TPR_rpt"/>
</dbReference>
<dbReference type="AlphaFoldDB" id="A0A4R6ZRJ3"/>
<dbReference type="Pfam" id="PF13432">
    <property type="entry name" value="TPR_16"/>
    <property type="match status" value="2"/>
</dbReference>
<keyword evidence="2 3" id="KW-0802">TPR repeat</keyword>
<dbReference type="InterPro" id="IPR011990">
    <property type="entry name" value="TPR-like_helical_dom_sf"/>
</dbReference>
<dbReference type="SMART" id="SM00028">
    <property type="entry name" value="TPR"/>
    <property type="match status" value="8"/>
</dbReference>
<keyword evidence="1" id="KW-0677">Repeat</keyword>
<evidence type="ECO:0000256" key="2">
    <source>
        <dbReference type="ARBA" id="ARBA00022803"/>
    </source>
</evidence>
<keyword evidence="5" id="KW-1185">Reference proteome</keyword>
<dbReference type="PANTHER" id="PTHR44186:SF1">
    <property type="entry name" value="BARDET-BIEDL SYNDROME 4 PROTEIN"/>
    <property type="match status" value="1"/>
</dbReference>
<reference evidence="4 5" key="1">
    <citation type="submission" date="2019-03" db="EMBL/GenBank/DDBJ databases">
        <title>Genomic Encyclopedia of Type Strains, Phase III (KMG-III): the genomes of soil and plant-associated and newly described type strains.</title>
        <authorList>
            <person name="Whitman W."/>
        </authorList>
    </citation>
    <scope>NUCLEOTIDE SEQUENCE [LARGE SCALE GENOMIC DNA]</scope>
    <source>
        <strain evidence="4 5">CECT 7972</strain>
    </source>
</reference>
<proteinExistence type="predicted"/>
<protein>
    <submittedName>
        <fullName evidence="4">Tetratricopeptide repeat protein</fullName>
    </submittedName>
</protein>
<dbReference type="Pfam" id="PF25058">
    <property type="entry name" value="ARM_TT21"/>
    <property type="match status" value="1"/>
</dbReference>
<dbReference type="STRING" id="1265846.PROCOU_00160"/>
<evidence type="ECO:0000256" key="3">
    <source>
        <dbReference type="PROSITE-ProRule" id="PRU00339"/>
    </source>
</evidence>
<dbReference type="PROSITE" id="PS50005">
    <property type="entry name" value="TPR"/>
    <property type="match status" value="2"/>
</dbReference>
<sequence>MKFAEQMLAALEQENLPEAQKYFKQTLQDGTDEEQYWLAEQLMQLGFLEEAEDLYELLLAKYKDEGELLVRAAEVAIEKDDIEGAMAYLEQVNAQDEAYPESLLVLADLYQMQGLFEVTEAKLQQAKSLLPNEAVIDFALGEFYLSTARFASAVQSYQAVLDAGVTEIAGSQIFERIAESLASSGSFEEAIRYYEMAIVEQEDVNTLFGLGLTSFQAKDYTKAISALERLKEHDPGFTTLYTYLAKSYEENGEQEKALEALVDGLKQDEFNKELFLEAGKLAWKNDRVADAEHYFRQAIALDPEFIEAILEVNKILLKKDDYESVVELMESLEREIVTEPQIFWDVSVAYQALDNYNKAKENYELAHPHFIQNPTFLKEFGLFLREDGDMVQSGEVLAQYLRLEPGDEEILSLLGY</sequence>
<gene>
    <name evidence="4" type="ORF">DFP96_101246</name>
</gene>
<accession>A0A4R6ZRJ3</accession>
<organism evidence="4 5">
    <name type="scientific">Listeria rocourtiae</name>
    <dbReference type="NCBI Taxonomy" id="647910"/>
    <lineage>
        <taxon>Bacteria</taxon>
        <taxon>Bacillati</taxon>
        <taxon>Bacillota</taxon>
        <taxon>Bacilli</taxon>
        <taxon>Bacillales</taxon>
        <taxon>Listeriaceae</taxon>
        <taxon>Listeria</taxon>
    </lineage>
</organism>
<dbReference type="EMBL" id="SNZK01000001">
    <property type="protein sequence ID" value="TDR55313.1"/>
    <property type="molecule type" value="Genomic_DNA"/>
</dbReference>
<feature type="repeat" description="TPR" evidence="3">
    <location>
        <begin position="272"/>
        <end position="305"/>
    </location>
</feature>
<dbReference type="SUPFAM" id="SSF48452">
    <property type="entry name" value="TPR-like"/>
    <property type="match status" value="2"/>
</dbReference>
<feature type="repeat" description="TPR" evidence="3">
    <location>
        <begin position="204"/>
        <end position="237"/>
    </location>
</feature>
<evidence type="ECO:0000313" key="4">
    <source>
        <dbReference type="EMBL" id="TDR55313.1"/>
    </source>
</evidence>
<dbReference type="OrthoDB" id="2080803at2"/>
<dbReference type="RefSeq" id="WP_133619887.1">
    <property type="nucleotide sequence ID" value="NZ_JAASUO010000001.1"/>
</dbReference>
<dbReference type="Proteomes" id="UP000295558">
    <property type="component" value="Unassembled WGS sequence"/>
</dbReference>
<evidence type="ECO:0000256" key="1">
    <source>
        <dbReference type="ARBA" id="ARBA00022737"/>
    </source>
</evidence>
<comment type="caution">
    <text evidence="4">The sequence shown here is derived from an EMBL/GenBank/DDBJ whole genome shotgun (WGS) entry which is preliminary data.</text>
</comment>
<evidence type="ECO:0000313" key="5">
    <source>
        <dbReference type="Proteomes" id="UP000295558"/>
    </source>
</evidence>
<name>A0A4R6ZRJ3_9LIST</name>
<dbReference type="Gene3D" id="1.25.40.10">
    <property type="entry name" value="Tetratricopeptide repeat domain"/>
    <property type="match status" value="2"/>
</dbReference>